<dbReference type="RefSeq" id="WP_102917796.1">
    <property type="nucleotide sequence ID" value="NZ_JACHJF010000021.1"/>
</dbReference>
<comment type="caution">
    <text evidence="2">The sequence shown here is derived from an EMBL/GenBank/DDBJ whole genome shotgun (WGS) entry which is preliminary data.</text>
</comment>
<sequence length="227" mass="24532">MSRSARSGDVVRRAQYLALFARGMSTAPGLAAQAAEFAVTSARLAADIDDPDDVDWLYPHVAAGLEATGHHQQAIDLVSRFLNDPEDGLVEIGIAAAEAVDLDRALKPAERLTEPIYRARVLNAAGRMTAGSRDPARTLALARQAQDATDEVPYLHWRVTLSVGTADFLLRAGQEERAHAVVKRATNMARRGARARGEHPRQAGRRGWPVRAAGRSGSPHPPRRAGR</sequence>
<evidence type="ECO:0000313" key="2">
    <source>
        <dbReference type="EMBL" id="MBB5121825.1"/>
    </source>
</evidence>
<protein>
    <submittedName>
        <fullName evidence="2">Uncharacterized protein</fullName>
    </submittedName>
</protein>
<evidence type="ECO:0000313" key="3">
    <source>
        <dbReference type="Proteomes" id="UP000528608"/>
    </source>
</evidence>
<evidence type="ECO:0000256" key="1">
    <source>
        <dbReference type="SAM" id="MobiDB-lite"/>
    </source>
</evidence>
<dbReference type="Proteomes" id="UP000528608">
    <property type="component" value="Unassembled WGS sequence"/>
</dbReference>
<dbReference type="AlphaFoldDB" id="A0A7W8BEC5"/>
<dbReference type="InterPro" id="IPR011990">
    <property type="entry name" value="TPR-like_helical_dom_sf"/>
</dbReference>
<name>A0A7W8BEC5_STREU</name>
<feature type="region of interest" description="Disordered" evidence="1">
    <location>
        <begin position="188"/>
        <end position="227"/>
    </location>
</feature>
<dbReference type="Gene3D" id="1.25.40.10">
    <property type="entry name" value="Tetratricopeptide repeat domain"/>
    <property type="match status" value="1"/>
</dbReference>
<reference evidence="2 3" key="1">
    <citation type="submission" date="2020-08" db="EMBL/GenBank/DDBJ databases">
        <title>Genomic Encyclopedia of Type Strains, Phase III (KMG-III): the genomes of soil and plant-associated and newly described type strains.</title>
        <authorList>
            <person name="Whitman W."/>
        </authorList>
    </citation>
    <scope>NUCLEOTIDE SEQUENCE [LARGE SCALE GENOMIC DNA]</scope>
    <source>
        <strain evidence="2 3">CECT 3259</strain>
    </source>
</reference>
<organism evidence="2 3">
    <name type="scientific">Streptomyces eurocidicus</name>
    <name type="common">Streptoverticillium eurocidicus</name>
    <dbReference type="NCBI Taxonomy" id="66423"/>
    <lineage>
        <taxon>Bacteria</taxon>
        <taxon>Bacillati</taxon>
        <taxon>Actinomycetota</taxon>
        <taxon>Actinomycetes</taxon>
        <taxon>Kitasatosporales</taxon>
        <taxon>Streptomycetaceae</taxon>
        <taxon>Streptomyces</taxon>
    </lineage>
</organism>
<dbReference type="EMBL" id="JACHJF010000021">
    <property type="protein sequence ID" value="MBB5121825.1"/>
    <property type="molecule type" value="Genomic_DNA"/>
</dbReference>
<proteinExistence type="predicted"/>
<accession>A0A7W8BEC5</accession>
<gene>
    <name evidence="2" type="ORF">FHS36_005294</name>
</gene>